<proteinExistence type="predicted"/>
<evidence type="ECO:0000259" key="8">
    <source>
        <dbReference type="Pfam" id="PF12704"/>
    </source>
</evidence>
<dbReference type="PANTHER" id="PTHR43738">
    <property type="entry name" value="ABC TRANSPORTER, MEMBRANE PROTEIN"/>
    <property type="match status" value="1"/>
</dbReference>
<evidence type="ECO:0000256" key="6">
    <source>
        <dbReference type="SAM" id="Phobius"/>
    </source>
</evidence>
<dbReference type="Pfam" id="PF02687">
    <property type="entry name" value="FtsX"/>
    <property type="match status" value="1"/>
</dbReference>
<feature type="transmembrane region" description="Helical" evidence="6">
    <location>
        <begin position="336"/>
        <end position="366"/>
    </location>
</feature>
<keyword evidence="3 6" id="KW-0812">Transmembrane</keyword>
<keyword evidence="5 6" id="KW-0472">Membrane</keyword>
<protein>
    <submittedName>
        <fullName evidence="9">ABC transporter permease</fullName>
    </submittedName>
</protein>
<dbReference type="Pfam" id="PF12704">
    <property type="entry name" value="MacB_PCD"/>
    <property type="match status" value="1"/>
</dbReference>
<dbReference type="RefSeq" id="WP_221006075.1">
    <property type="nucleotide sequence ID" value="NZ_CP081150.1"/>
</dbReference>
<organism evidence="9 10">
    <name type="scientific">Deefgea tanakiae</name>
    <dbReference type="NCBI Taxonomy" id="2865840"/>
    <lineage>
        <taxon>Bacteria</taxon>
        <taxon>Pseudomonadati</taxon>
        <taxon>Pseudomonadota</taxon>
        <taxon>Betaproteobacteria</taxon>
        <taxon>Neisseriales</taxon>
        <taxon>Chitinibacteraceae</taxon>
        <taxon>Deefgea</taxon>
    </lineage>
</organism>
<sequence>MFKIALKSLLNRRLTVALSILTVALSVLLLVGVERLRTEARNSFANTVSGTDLIVGARTGSVQLLLYSVFRVGNATNNIAWESYQKLAADPRVAWTIPVSLGDSHHGFAVLGTTTDYFRHLRFGDRLDSQSLAFRHGRAFAKNHDAVLGSNVAQMRGYRLGERITLAHGSGDGALTEHADQPFTIVGILAPTGTPVDDTVHVSLDGLTAIHEGWESGSASLLSSSGVLAADENRAVPPPTSITAFYVGLRSPTAIFSFQRAVNQFKGEALMAIMPGVALSELWQLMSIAEQALLVVSGFVMVIGLLGMLTALLTGLNERRREMAILRSVGARAWQIFLLVMGETLLLVTLGIALGIALLYSLIIAFKPILREYYSFNLGVNSPTSTEWLLLAATLLAGVLIAAIPAWRAYRMSLSDGLSQHQ</sequence>
<name>A0ABX8Z5N7_9NEIS</name>
<comment type="subcellular location">
    <subcellularLocation>
        <location evidence="1">Cell membrane</location>
        <topology evidence="1">Multi-pass membrane protein</topology>
    </subcellularLocation>
</comment>
<feature type="transmembrane region" description="Helical" evidence="6">
    <location>
        <begin position="292"/>
        <end position="316"/>
    </location>
</feature>
<dbReference type="Proteomes" id="UP000825679">
    <property type="component" value="Chromosome"/>
</dbReference>
<dbReference type="InterPro" id="IPR003838">
    <property type="entry name" value="ABC3_permease_C"/>
</dbReference>
<evidence type="ECO:0000256" key="4">
    <source>
        <dbReference type="ARBA" id="ARBA00022989"/>
    </source>
</evidence>
<accession>A0ABX8Z5N7</accession>
<gene>
    <name evidence="9" type="ORF">K4H28_15725</name>
</gene>
<feature type="transmembrane region" description="Helical" evidence="6">
    <location>
        <begin position="386"/>
        <end position="407"/>
    </location>
</feature>
<evidence type="ECO:0000256" key="1">
    <source>
        <dbReference type="ARBA" id="ARBA00004651"/>
    </source>
</evidence>
<evidence type="ECO:0000256" key="3">
    <source>
        <dbReference type="ARBA" id="ARBA00022692"/>
    </source>
</evidence>
<evidence type="ECO:0000259" key="7">
    <source>
        <dbReference type="Pfam" id="PF02687"/>
    </source>
</evidence>
<evidence type="ECO:0000313" key="10">
    <source>
        <dbReference type="Proteomes" id="UP000825679"/>
    </source>
</evidence>
<dbReference type="InterPro" id="IPR025857">
    <property type="entry name" value="MacB_PCD"/>
</dbReference>
<feature type="transmembrane region" description="Helical" evidence="6">
    <location>
        <begin position="14"/>
        <end position="33"/>
    </location>
</feature>
<evidence type="ECO:0000313" key="9">
    <source>
        <dbReference type="EMBL" id="QZA77695.1"/>
    </source>
</evidence>
<keyword evidence="2" id="KW-1003">Cell membrane</keyword>
<dbReference type="InterPro" id="IPR051125">
    <property type="entry name" value="ABC-4/HrtB_transporter"/>
</dbReference>
<evidence type="ECO:0000256" key="5">
    <source>
        <dbReference type="ARBA" id="ARBA00023136"/>
    </source>
</evidence>
<keyword evidence="4 6" id="KW-1133">Transmembrane helix</keyword>
<dbReference type="PANTHER" id="PTHR43738:SF2">
    <property type="entry name" value="ABC TRANSPORTER PERMEASE"/>
    <property type="match status" value="1"/>
</dbReference>
<feature type="domain" description="MacB-like periplasmic core" evidence="8">
    <location>
        <begin position="17"/>
        <end position="261"/>
    </location>
</feature>
<keyword evidence="10" id="KW-1185">Reference proteome</keyword>
<reference evidence="9 10" key="1">
    <citation type="submission" date="2021-08" db="EMBL/GenBank/DDBJ databases">
        <title>complete genome sequencing of Deefgea sp. D25.</title>
        <authorList>
            <person name="Bae J.-W."/>
            <person name="Gim D.-H."/>
        </authorList>
    </citation>
    <scope>NUCLEOTIDE SEQUENCE [LARGE SCALE GENOMIC DNA]</scope>
    <source>
        <strain evidence="9 10">D25</strain>
    </source>
</reference>
<dbReference type="EMBL" id="CP081150">
    <property type="protein sequence ID" value="QZA77695.1"/>
    <property type="molecule type" value="Genomic_DNA"/>
</dbReference>
<evidence type="ECO:0000256" key="2">
    <source>
        <dbReference type="ARBA" id="ARBA00022475"/>
    </source>
</evidence>
<feature type="domain" description="ABC3 transporter permease C-terminal" evidence="7">
    <location>
        <begin position="295"/>
        <end position="413"/>
    </location>
</feature>